<proteinExistence type="predicted"/>
<feature type="signal peptide" evidence="1">
    <location>
        <begin position="1"/>
        <end position="18"/>
    </location>
</feature>
<organism evidence="2 3">
    <name type="scientific">Septoria linicola</name>
    <dbReference type="NCBI Taxonomy" id="215465"/>
    <lineage>
        <taxon>Eukaryota</taxon>
        <taxon>Fungi</taxon>
        <taxon>Dikarya</taxon>
        <taxon>Ascomycota</taxon>
        <taxon>Pezizomycotina</taxon>
        <taxon>Dothideomycetes</taxon>
        <taxon>Dothideomycetidae</taxon>
        <taxon>Mycosphaerellales</taxon>
        <taxon>Mycosphaerellaceae</taxon>
        <taxon>Septoria</taxon>
    </lineage>
</organism>
<dbReference type="InterPro" id="IPR011659">
    <property type="entry name" value="WD40"/>
</dbReference>
<evidence type="ECO:0000313" key="2">
    <source>
        <dbReference type="EMBL" id="USW57821.1"/>
    </source>
</evidence>
<dbReference type="InterPro" id="IPR011042">
    <property type="entry name" value="6-blade_b-propeller_TolB-like"/>
</dbReference>
<keyword evidence="3" id="KW-1185">Reference proteome</keyword>
<dbReference type="SUPFAM" id="SSF82171">
    <property type="entry name" value="DPP6 N-terminal domain-like"/>
    <property type="match status" value="1"/>
</dbReference>
<sequence>MVRLATWFLLGIAASSEALCPFAQSNLDVSTQHERANSPRSPVSGKKGVFLMNRIGPSSSTLYIANADGSDSRKLLGNSSDLDYHGHFSADGQWITFTSERNGDGNSDLYRVRVDGSDLEQLVATPAVEDDGVLSPDGKTLAYVSTANGYRTNIWVKDLATGVEQNLTNTAETMGWSWSPDGHFKPAWSPDGQWIAFSSDRNTAWTGHGNGTGWEHTQELSIYAIRPNGSDFHQVVSKPGYCLGSPSWSADGERIVYYEMLREYTWNAHRPEDLASTVNQVVSVDLATGLDGREETSTDTLKIAPSYIGNSSTIGYLAKGPTSVEGIYYTANSSNLSYINSTMRSPSWSPDGMHIVYEITDWAIRPMEKQLYSWDPDWEYRFTDVFPTLSNQGVLAITQKQLGNSSIVTMSPDGTNQEVIFSVNRTGETLPSLIQQGLAGAFQPDWSPNGQWLTFGLGAWFQERADHTAWIYRVKADGSFYEELTDGSINAGYPSFSRDGKEIVYRVWESQNGLHQLRILNLETNQTRILTNGSLTDNLPHYSPDGTKILFTRRTNATNYDICTIPSNATLNAGAECLTSSGANDAHAVWTADGRIMWSSGMYGFRAECATYDQTFQPYGQIMIMNWDGSNKRMLTDSLWEESMPLFVPNEVLIESQGDDGMPTENAKRSL</sequence>
<dbReference type="PANTHER" id="PTHR32161">
    <property type="entry name" value="DPP6 N-TERMINAL DOMAIN-LIKE PROTEIN"/>
    <property type="match status" value="1"/>
</dbReference>
<dbReference type="Pfam" id="PF07676">
    <property type="entry name" value="PD40"/>
    <property type="match status" value="5"/>
</dbReference>
<feature type="chain" id="PRO_5040160665" evidence="1">
    <location>
        <begin position="19"/>
        <end position="671"/>
    </location>
</feature>
<dbReference type="Gene3D" id="2.120.10.30">
    <property type="entry name" value="TolB, C-terminal domain"/>
    <property type="match status" value="4"/>
</dbReference>
<dbReference type="AlphaFoldDB" id="A0A9Q9B7I4"/>
<protein>
    <submittedName>
        <fullName evidence="2">Six-bladed beta-propeller, TolB</fullName>
    </submittedName>
</protein>
<dbReference type="PANTHER" id="PTHR32161:SF8">
    <property type="entry name" value="DPP6 N-TERMINAL DOMAIN-LIKE PROTEIN"/>
    <property type="match status" value="1"/>
</dbReference>
<accession>A0A9Q9B7I4</accession>
<evidence type="ECO:0000256" key="1">
    <source>
        <dbReference type="SAM" id="SignalP"/>
    </source>
</evidence>
<evidence type="ECO:0000313" key="3">
    <source>
        <dbReference type="Proteomes" id="UP001056384"/>
    </source>
</evidence>
<dbReference type="Proteomes" id="UP001056384">
    <property type="component" value="Chromosome 10"/>
</dbReference>
<gene>
    <name evidence="2" type="ORF">Slin15195_G111400</name>
</gene>
<dbReference type="EMBL" id="CP099427">
    <property type="protein sequence ID" value="USW57821.1"/>
    <property type="molecule type" value="Genomic_DNA"/>
</dbReference>
<reference evidence="2" key="1">
    <citation type="submission" date="2022-06" db="EMBL/GenBank/DDBJ databases">
        <title>Complete genome sequences of two strains of the flax pathogen Septoria linicola.</title>
        <authorList>
            <person name="Lapalu N."/>
            <person name="Simon A."/>
            <person name="Demenou B."/>
            <person name="Paumier D."/>
            <person name="Guillot M.-P."/>
            <person name="Gout L."/>
            <person name="Valade R."/>
        </authorList>
    </citation>
    <scope>NUCLEOTIDE SEQUENCE</scope>
    <source>
        <strain evidence="2">SE15195</strain>
    </source>
</reference>
<keyword evidence="1" id="KW-0732">Signal</keyword>
<name>A0A9Q9B7I4_9PEZI</name>